<dbReference type="EMBL" id="CM047580">
    <property type="protein sequence ID" value="KAI9923152.1"/>
    <property type="molecule type" value="Genomic_DNA"/>
</dbReference>
<sequence>MFHNIQSVLVQEEDDYLSPPATRCETASRVLSVEAGFATDPVDPTLCGDGIFTIRILVRGSTRALSGRSKQEGYGISIDRRNRELQPWLRCDKGGKSPAEQPVGHRQVGPARQNTEHNHPANEDPAVHPVHRHLTDGQTETVDNVPRSGARPRHVVAFLCEGSAQTC</sequence>
<comment type="caution">
    <text evidence="1">The sequence shown here is derived from an EMBL/GenBank/DDBJ whole genome shotgun (WGS) entry which is preliminary data.</text>
</comment>
<reference evidence="1 2" key="1">
    <citation type="journal article" date="2022" name="bioRxiv">
        <title>The genome of the oomycete Peronosclerospora sorghi, a cosmopolitan pathogen of maize and sorghum, is inflated with dispersed pseudogenes.</title>
        <authorList>
            <person name="Fletcher K."/>
            <person name="Martin F."/>
            <person name="Isakeit T."/>
            <person name="Cavanaugh K."/>
            <person name="Magill C."/>
            <person name="Michelmore R."/>
        </authorList>
    </citation>
    <scope>NUCLEOTIDE SEQUENCE [LARGE SCALE GENOMIC DNA]</scope>
    <source>
        <strain evidence="1">P6</strain>
    </source>
</reference>
<keyword evidence="2" id="KW-1185">Reference proteome</keyword>
<accession>A0ACC0WWK9</accession>
<evidence type="ECO:0000313" key="1">
    <source>
        <dbReference type="EMBL" id="KAI9923152.1"/>
    </source>
</evidence>
<evidence type="ECO:0000313" key="2">
    <source>
        <dbReference type="Proteomes" id="UP001163321"/>
    </source>
</evidence>
<gene>
    <name evidence="1" type="ORF">PsorP6_001405</name>
</gene>
<proteinExistence type="predicted"/>
<name>A0ACC0WWK9_9STRA</name>
<protein>
    <submittedName>
        <fullName evidence="1">Uncharacterized protein</fullName>
    </submittedName>
</protein>
<dbReference type="Proteomes" id="UP001163321">
    <property type="component" value="Chromosome 1"/>
</dbReference>
<organism evidence="1 2">
    <name type="scientific">Peronosclerospora sorghi</name>
    <dbReference type="NCBI Taxonomy" id="230839"/>
    <lineage>
        <taxon>Eukaryota</taxon>
        <taxon>Sar</taxon>
        <taxon>Stramenopiles</taxon>
        <taxon>Oomycota</taxon>
        <taxon>Peronosporomycetes</taxon>
        <taxon>Peronosporales</taxon>
        <taxon>Peronosporaceae</taxon>
        <taxon>Peronosclerospora</taxon>
    </lineage>
</organism>